<reference evidence="4 5" key="1">
    <citation type="submission" date="2020-04" db="EMBL/GenBank/DDBJ databases">
        <title>Ferrimonas sp. S7 isolated from sea water.</title>
        <authorList>
            <person name="Bae S.S."/>
            <person name="Baek K."/>
        </authorList>
    </citation>
    <scope>NUCLEOTIDE SEQUENCE [LARGE SCALE GENOMIC DNA]</scope>
    <source>
        <strain evidence="4 5">S7</strain>
    </source>
</reference>
<sequence length="212" mass="23845">MSDTHLAQFIARTEAAWKQSYQHLPLAQHNDEGPALQSVDEQGRGYWLAQPMSGKPLFDNVAAALELELHGDLERFYGQFYAGSLLFDADFGSGELLQIWSDDDLQRLQQNLIGHLLMKQKLKQHPTLFIGLLGQGEQMIVLDNCDGSVWLEVPGELPSKRLADDIDQLMQQLSPRLMIPEAAVAEAAQEEVPQGLWARMAAMLKHLLPKRY</sequence>
<dbReference type="Pfam" id="PF07348">
    <property type="entry name" value="Syd"/>
    <property type="match status" value="1"/>
</dbReference>
<name>A0A6H1UF02_9GAMM</name>
<keyword evidence="2" id="KW-0997">Cell inner membrane</keyword>
<dbReference type="InterPro" id="IPR038228">
    <property type="entry name" value="Syd_sf"/>
</dbReference>
<dbReference type="AlphaFoldDB" id="A0A6H1UF02"/>
<dbReference type="RefSeq" id="WP_168660668.1">
    <property type="nucleotide sequence ID" value="NZ_CP051180.1"/>
</dbReference>
<dbReference type="CDD" id="cd16323">
    <property type="entry name" value="Syd"/>
    <property type="match status" value="1"/>
</dbReference>
<evidence type="ECO:0000313" key="4">
    <source>
        <dbReference type="EMBL" id="QIZ77408.1"/>
    </source>
</evidence>
<keyword evidence="3" id="KW-0472">Membrane</keyword>
<organism evidence="4 5">
    <name type="scientific">Ferrimonas lipolytica</name>
    <dbReference type="NCBI Taxonomy" id="2724191"/>
    <lineage>
        <taxon>Bacteria</taxon>
        <taxon>Pseudomonadati</taxon>
        <taxon>Pseudomonadota</taxon>
        <taxon>Gammaproteobacteria</taxon>
        <taxon>Alteromonadales</taxon>
        <taxon>Ferrimonadaceae</taxon>
        <taxon>Ferrimonas</taxon>
    </lineage>
</organism>
<gene>
    <name evidence="4" type="primary">syd</name>
    <name evidence="4" type="ORF">HER31_11260</name>
</gene>
<dbReference type="NCBIfam" id="NF003439">
    <property type="entry name" value="PRK04968.1"/>
    <property type="match status" value="1"/>
</dbReference>
<proteinExistence type="predicted"/>
<evidence type="ECO:0000256" key="1">
    <source>
        <dbReference type="ARBA" id="ARBA00022475"/>
    </source>
</evidence>
<dbReference type="GO" id="GO:0009898">
    <property type="term" value="C:cytoplasmic side of plasma membrane"/>
    <property type="evidence" value="ECO:0007669"/>
    <property type="project" value="InterPro"/>
</dbReference>
<protein>
    <submittedName>
        <fullName evidence="4">SecY-interacting protein</fullName>
    </submittedName>
</protein>
<dbReference type="KEGG" id="fes:HER31_11260"/>
<keyword evidence="1" id="KW-1003">Cell membrane</keyword>
<evidence type="ECO:0000313" key="5">
    <source>
        <dbReference type="Proteomes" id="UP000501602"/>
    </source>
</evidence>
<accession>A0A6H1UF02</accession>
<evidence type="ECO:0000256" key="2">
    <source>
        <dbReference type="ARBA" id="ARBA00022519"/>
    </source>
</evidence>
<dbReference type="Gene3D" id="3.40.1580.20">
    <property type="entry name" value="Syd protein"/>
    <property type="match status" value="1"/>
</dbReference>
<evidence type="ECO:0000256" key="3">
    <source>
        <dbReference type="ARBA" id="ARBA00023136"/>
    </source>
</evidence>
<keyword evidence="5" id="KW-1185">Reference proteome</keyword>
<dbReference type="Proteomes" id="UP000501602">
    <property type="component" value="Chromosome"/>
</dbReference>
<dbReference type="InterPro" id="IPR009948">
    <property type="entry name" value="Syd"/>
</dbReference>
<dbReference type="EMBL" id="CP051180">
    <property type="protein sequence ID" value="QIZ77408.1"/>
    <property type="molecule type" value="Genomic_DNA"/>
</dbReference>